<evidence type="ECO:0000313" key="1">
    <source>
        <dbReference type="EMBL" id="GFS26442.1"/>
    </source>
</evidence>
<protein>
    <recommendedName>
        <fullName evidence="3">Reverse transcriptase domain-containing protein</fullName>
    </recommendedName>
</protein>
<keyword evidence="2" id="KW-1185">Reference proteome</keyword>
<gene>
    <name evidence="1" type="ORF">ElyMa_001718200</name>
</gene>
<proteinExistence type="predicted"/>
<evidence type="ECO:0008006" key="3">
    <source>
        <dbReference type="Google" id="ProtNLM"/>
    </source>
</evidence>
<reference evidence="1 2" key="1">
    <citation type="journal article" date="2021" name="Elife">
        <title>Chloroplast acquisition without the gene transfer in kleptoplastic sea slugs, Plakobranchus ocellatus.</title>
        <authorList>
            <person name="Maeda T."/>
            <person name="Takahashi S."/>
            <person name="Yoshida T."/>
            <person name="Shimamura S."/>
            <person name="Takaki Y."/>
            <person name="Nagai Y."/>
            <person name="Toyoda A."/>
            <person name="Suzuki Y."/>
            <person name="Arimoto A."/>
            <person name="Ishii H."/>
            <person name="Satoh N."/>
            <person name="Nishiyama T."/>
            <person name="Hasebe M."/>
            <person name="Maruyama T."/>
            <person name="Minagawa J."/>
            <person name="Obokata J."/>
            <person name="Shigenobu S."/>
        </authorList>
    </citation>
    <scope>NUCLEOTIDE SEQUENCE [LARGE SCALE GENOMIC DNA]</scope>
</reference>
<accession>A0AAV4JZT8</accession>
<comment type="caution">
    <text evidence="1">The sequence shown here is derived from an EMBL/GenBank/DDBJ whole genome shotgun (WGS) entry which is preliminary data.</text>
</comment>
<dbReference type="Proteomes" id="UP000762676">
    <property type="component" value="Unassembled WGS sequence"/>
</dbReference>
<evidence type="ECO:0000313" key="2">
    <source>
        <dbReference type="Proteomes" id="UP000762676"/>
    </source>
</evidence>
<dbReference type="EMBL" id="BMAT01003479">
    <property type="protein sequence ID" value="GFS26442.1"/>
    <property type="molecule type" value="Genomic_DNA"/>
</dbReference>
<sequence length="153" mass="17581">MSNSQSDFYPNRSTSDAVWMNKILKEDVNSKVSGMNMPACSDTINRNRLLDKVKTTIVKEDELRIINNSSKATLFMSNFGIPQGSHFAIYLERALGEIRASLPEPNFSCDREIPNEVAYADEMDFIRYHYTNITVIPQTLEKYQLKTQTKLNF</sequence>
<dbReference type="AlphaFoldDB" id="A0AAV4JZT8"/>
<name>A0AAV4JZT8_9GAST</name>
<organism evidence="1 2">
    <name type="scientific">Elysia marginata</name>
    <dbReference type="NCBI Taxonomy" id="1093978"/>
    <lineage>
        <taxon>Eukaryota</taxon>
        <taxon>Metazoa</taxon>
        <taxon>Spiralia</taxon>
        <taxon>Lophotrochozoa</taxon>
        <taxon>Mollusca</taxon>
        <taxon>Gastropoda</taxon>
        <taxon>Heterobranchia</taxon>
        <taxon>Euthyneura</taxon>
        <taxon>Panpulmonata</taxon>
        <taxon>Sacoglossa</taxon>
        <taxon>Placobranchoidea</taxon>
        <taxon>Plakobranchidae</taxon>
        <taxon>Elysia</taxon>
    </lineage>
</organism>